<evidence type="ECO:0000313" key="3">
    <source>
        <dbReference type="Proteomes" id="UP001141253"/>
    </source>
</evidence>
<accession>A0ABQ9B818</accession>
<dbReference type="Proteomes" id="UP001141253">
    <property type="component" value="Chromosome 12"/>
</dbReference>
<protein>
    <submittedName>
        <fullName evidence="2">Uncharacterized protein</fullName>
    </submittedName>
</protein>
<dbReference type="EMBL" id="JAPFFI010000010">
    <property type="protein sequence ID" value="KAJ6376143.1"/>
    <property type="molecule type" value="Genomic_DNA"/>
</dbReference>
<evidence type="ECO:0000256" key="1">
    <source>
        <dbReference type="SAM" id="SignalP"/>
    </source>
</evidence>
<comment type="caution">
    <text evidence="2">The sequence shown here is derived from an EMBL/GenBank/DDBJ whole genome shotgun (WGS) entry which is preliminary data.</text>
</comment>
<feature type="chain" id="PRO_5046458462" evidence="1">
    <location>
        <begin position="24"/>
        <end position="105"/>
    </location>
</feature>
<evidence type="ECO:0000313" key="2">
    <source>
        <dbReference type="EMBL" id="KAJ6376143.1"/>
    </source>
</evidence>
<keyword evidence="1" id="KW-0732">Signal</keyword>
<proteinExistence type="predicted"/>
<gene>
    <name evidence="2" type="ORF">OIU77_000999</name>
</gene>
<reference evidence="2" key="2">
    <citation type="journal article" date="2023" name="Int. J. Mol. Sci.">
        <title>De Novo Assembly and Annotation of 11 Diverse Shrub Willow (Salix) Genomes Reveals Novel Gene Organization in Sex-Linked Regions.</title>
        <authorList>
            <person name="Hyden B."/>
            <person name="Feng K."/>
            <person name="Yates T.B."/>
            <person name="Jawdy S."/>
            <person name="Cereghino C."/>
            <person name="Smart L.B."/>
            <person name="Muchero W."/>
        </authorList>
    </citation>
    <scope>NUCLEOTIDE SEQUENCE</scope>
    <source>
        <tissue evidence="2">Shoot tip</tissue>
    </source>
</reference>
<name>A0ABQ9B818_9ROSI</name>
<keyword evidence="3" id="KW-1185">Reference proteome</keyword>
<sequence>MVIHPSFWVSIICSLSLIKPSFPCTDGARSTASLRLARLVLVDSQASTMYGAKDMKSYLNPYPAPSSLNLASAFSFKDGGEQRRVSFEGHASPLFIEDRKGQWAP</sequence>
<organism evidence="2 3">
    <name type="scientific">Salix suchowensis</name>
    <dbReference type="NCBI Taxonomy" id="1278906"/>
    <lineage>
        <taxon>Eukaryota</taxon>
        <taxon>Viridiplantae</taxon>
        <taxon>Streptophyta</taxon>
        <taxon>Embryophyta</taxon>
        <taxon>Tracheophyta</taxon>
        <taxon>Spermatophyta</taxon>
        <taxon>Magnoliopsida</taxon>
        <taxon>eudicotyledons</taxon>
        <taxon>Gunneridae</taxon>
        <taxon>Pentapetalae</taxon>
        <taxon>rosids</taxon>
        <taxon>fabids</taxon>
        <taxon>Malpighiales</taxon>
        <taxon>Salicaceae</taxon>
        <taxon>Saliceae</taxon>
        <taxon>Salix</taxon>
    </lineage>
</organism>
<reference evidence="2" key="1">
    <citation type="submission" date="2022-10" db="EMBL/GenBank/DDBJ databases">
        <authorList>
            <person name="Hyden B.L."/>
            <person name="Feng K."/>
            <person name="Yates T."/>
            <person name="Jawdy S."/>
            <person name="Smart L.B."/>
            <person name="Muchero W."/>
        </authorList>
    </citation>
    <scope>NUCLEOTIDE SEQUENCE</scope>
    <source>
        <tissue evidence="2">Shoot tip</tissue>
    </source>
</reference>
<feature type="signal peptide" evidence="1">
    <location>
        <begin position="1"/>
        <end position="23"/>
    </location>
</feature>